<keyword evidence="12" id="KW-1185">Reference proteome</keyword>
<reference evidence="12" key="1">
    <citation type="submission" date="2017-01" db="EMBL/GenBank/DDBJ databases">
        <authorList>
            <person name="Varghese N."/>
            <person name="Submissions S."/>
        </authorList>
    </citation>
    <scope>NUCLEOTIDE SEQUENCE [LARGE SCALE GENOMIC DNA]</scope>
    <source>
        <strain evidence="12">DSM 18714</strain>
    </source>
</reference>
<evidence type="ECO:0000256" key="3">
    <source>
        <dbReference type="ARBA" id="ARBA00022475"/>
    </source>
</evidence>
<dbReference type="PANTHER" id="PTHR35011:SF2">
    <property type="entry name" value="2,3-DIKETO-L-GULONATE TRAP TRANSPORTER SMALL PERMEASE PROTEIN YIAM"/>
    <property type="match status" value="1"/>
</dbReference>
<proteinExistence type="inferred from homology"/>
<organism evidence="11 12">
    <name type="scientific">Phaeovulum vinaykumarii</name>
    <dbReference type="NCBI Taxonomy" id="407234"/>
    <lineage>
        <taxon>Bacteria</taxon>
        <taxon>Pseudomonadati</taxon>
        <taxon>Pseudomonadota</taxon>
        <taxon>Alphaproteobacteria</taxon>
        <taxon>Rhodobacterales</taxon>
        <taxon>Paracoccaceae</taxon>
        <taxon>Phaeovulum</taxon>
    </lineage>
</organism>
<feature type="transmembrane region" description="Helical" evidence="9">
    <location>
        <begin position="174"/>
        <end position="192"/>
    </location>
</feature>
<dbReference type="GO" id="GO:0022857">
    <property type="term" value="F:transmembrane transporter activity"/>
    <property type="evidence" value="ECO:0007669"/>
    <property type="project" value="UniProtKB-UniRule"/>
</dbReference>
<evidence type="ECO:0000256" key="5">
    <source>
        <dbReference type="ARBA" id="ARBA00022692"/>
    </source>
</evidence>
<dbReference type="Pfam" id="PF04290">
    <property type="entry name" value="DctQ"/>
    <property type="match status" value="1"/>
</dbReference>
<evidence type="ECO:0000259" key="10">
    <source>
        <dbReference type="Pfam" id="PF04290"/>
    </source>
</evidence>
<dbReference type="InterPro" id="IPR007387">
    <property type="entry name" value="TRAP_DctQ"/>
</dbReference>
<feature type="transmembrane region" description="Helical" evidence="9">
    <location>
        <begin position="93"/>
        <end position="114"/>
    </location>
</feature>
<evidence type="ECO:0000313" key="12">
    <source>
        <dbReference type="Proteomes" id="UP000186098"/>
    </source>
</evidence>
<evidence type="ECO:0000256" key="4">
    <source>
        <dbReference type="ARBA" id="ARBA00022519"/>
    </source>
</evidence>
<name>A0A1N7MB43_9RHOB</name>
<dbReference type="InterPro" id="IPR055348">
    <property type="entry name" value="DctQ"/>
</dbReference>
<dbReference type="EMBL" id="FTOM01000006">
    <property type="protein sequence ID" value="SIS83252.1"/>
    <property type="molecule type" value="Genomic_DNA"/>
</dbReference>
<evidence type="ECO:0000256" key="1">
    <source>
        <dbReference type="ARBA" id="ARBA00004429"/>
    </source>
</evidence>
<dbReference type="OrthoDB" id="7843639at2"/>
<keyword evidence="7 9" id="KW-0472">Membrane</keyword>
<evidence type="ECO:0000313" key="11">
    <source>
        <dbReference type="EMBL" id="SIS83252.1"/>
    </source>
</evidence>
<dbReference type="GO" id="GO:0005886">
    <property type="term" value="C:plasma membrane"/>
    <property type="evidence" value="ECO:0007669"/>
    <property type="project" value="UniProtKB-SubCell"/>
</dbReference>
<dbReference type="PANTHER" id="PTHR35011">
    <property type="entry name" value="2,3-DIKETO-L-GULONATE TRAP TRANSPORTER SMALL PERMEASE PROTEIN YIAM"/>
    <property type="match status" value="1"/>
</dbReference>
<keyword evidence="2 9" id="KW-0813">Transport</keyword>
<feature type="domain" description="Tripartite ATP-independent periplasmic transporters DctQ component" evidence="10">
    <location>
        <begin position="30"/>
        <end position="118"/>
    </location>
</feature>
<keyword evidence="5 9" id="KW-0812">Transmembrane</keyword>
<comment type="similarity">
    <text evidence="8 9">Belongs to the TRAP transporter small permease family.</text>
</comment>
<dbReference type="Proteomes" id="UP000186098">
    <property type="component" value="Unassembled WGS sequence"/>
</dbReference>
<feature type="transmembrane region" description="Helical" evidence="9">
    <location>
        <begin position="56"/>
        <end position="86"/>
    </location>
</feature>
<evidence type="ECO:0000256" key="9">
    <source>
        <dbReference type="RuleBase" id="RU369079"/>
    </source>
</evidence>
<dbReference type="AlphaFoldDB" id="A0A1N7MB43"/>
<comment type="function">
    <text evidence="9">Part of the tripartite ATP-independent periplasmic (TRAP) transport system.</text>
</comment>
<dbReference type="GO" id="GO:0015740">
    <property type="term" value="P:C4-dicarboxylate transport"/>
    <property type="evidence" value="ECO:0007669"/>
    <property type="project" value="TreeGrafter"/>
</dbReference>
<keyword evidence="6 9" id="KW-1133">Transmembrane helix</keyword>
<dbReference type="RefSeq" id="WP_076366570.1">
    <property type="nucleotide sequence ID" value="NZ_FTOM01000006.1"/>
</dbReference>
<evidence type="ECO:0000256" key="6">
    <source>
        <dbReference type="ARBA" id="ARBA00022989"/>
    </source>
</evidence>
<evidence type="ECO:0000256" key="7">
    <source>
        <dbReference type="ARBA" id="ARBA00023136"/>
    </source>
</evidence>
<keyword evidence="4 9" id="KW-0997">Cell inner membrane</keyword>
<protein>
    <recommendedName>
        <fullName evidence="9">TRAP transporter small permease protein</fullName>
    </recommendedName>
</protein>
<keyword evidence="3" id="KW-1003">Cell membrane</keyword>
<comment type="subcellular location">
    <subcellularLocation>
        <location evidence="1 9">Cell inner membrane</location>
        <topology evidence="1 9">Multi-pass membrane protein</topology>
    </subcellularLocation>
</comment>
<evidence type="ECO:0000256" key="2">
    <source>
        <dbReference type="ARBA" id="ARBA00022448"/>
    </source>
</evidence>
<gene>
    <name evidence="11" type="ORF">SAMN05421795_106151</name>
</gene>
<dbReference type="STRING" id="407234.SAMN05421795_106151"/>
<accession>A0A1N7MB43</accession>
<comment type="subunit">
    <text evidence="9">The complex comprises the extracytoplasmic solute receptor protein and the two transmembrane proteins.</text>
</comment>
<sequence length="226" mass="25396">MSRAFVPQTALGRLVHSFEETAIALIMGAMTLLTFVNVVLRYVFNSSIIWGLEATLVLFAWLVLFGMAHAIKITANLGVDILLAVLPPKGRRIITLTAVAACLIYAALLMKGAWDFWAPFAGLDRTSGHWFPTGFERTRDQAWYELDVTPIPDFLRFLEPLINQGEAYEKMPRVVPYLIVPLGAFLMFVRLLEAGWHVIRGRRDCIIVSHEAEDAVVDARHLNTED</sequence>
<evidence type="ECO:0000256" key="8">
    <source>
        <dbReference type="ARBA" id="ARBA00038436"/>
    </source>
</evidence>
<feature type="transmembrane region" description="Helical" evidence="9">
    <location>
        <begin position="21"/>
        <end position="44"/>
    </location>
</feature>